<accession>A0ABZ3IQJ1</accession>
<evidence type="ECO:0000313" key="2">
    <source>
        <dbReference type="Proteomes" id="UP000216752"/>
    </source>
</evidence>
<evidence type="ECO:0000313" key="1">
    <source>
        <dbReference type="EMBL" id="XFO67909.1"/>
    </source>
</evidence>
<name>A0ABZ3IQJ1_9FIRM</name>
<proteinExistence type="predicted"/>
<gene>
    <name evidence="1" type="ORF">SPSIL_041280</name>
</gene>
<sequence length="1303" mass="142148">MKREMQVKNMRQNNETQEKGNANLLVPIAIEALVVGQQDSAMYADRTAHYDRLNNCLVFGDDLIADPFVTTDRLQPGVHLHWALPDALTHGRQTAVITAGAFAENESNTGIAGVSQQDSAELYQQLETNNILDQQGQITAQFTPDHPDFTLGLTAVYQQWEEAVCAVLQNALQGGQVEYPAVPNRWFITRMHTDETNPAVPVLSLKSWVVESDYLFGGLDDGSEVSDGSTIPVWNSAAKVLDFRYLGQCFNYADWQPGNHTEYLDKLAAVGPGDPAFAAYYPSCKSVFGFHDSLADITSGNLTYVVCGWYAQAGQDPLYGQTSSDLWNNCLAALQWGVSDTDDSCPTLTICHGMVCQLVWAGANASYPSGIPVAQPDIAIGKTSAEALAALLQQKLPEEQNIERVMEAFQYDMLSVLDQPDGIVQLEQTLHEKSFSYQNGGVIWKIQQRGSEVEGEQDAPSDFPAGMGSALDVLNKSQKQYEDVQAVLVSLQWELYATWYKFICERGEPPNPPSDKLKPIMDLIGTQAKEIAAVQGQIASLAAALQQQADALANDVAVRLSGYILCQDTQTRFWQPNEPVILLAGEGVGRSFKHGEDGRFSEDGTLACRVSGQVLTGLTLTVGDQMVTVGEAQLLPFYQQFPVGATIPDAVGELFIESLLLDTSQAGVIAAAALRQAGIASPSADQLQALRTTVTNLQTGIWNASVHRELKAGLLAETLGFSGLVPSKVGVAFWDAPWTPLFMSWKVNYLQYIDGQPDLTGILQQWSMGDTDYECAAAALPQVQRQHVFAGQILLTPQAAVNVKQMLDKSLAYLSPDDPDYSILQDISAKVGNLNILSQTLSGLNNSLIMRKQTLQFPVFDIPDEDYGNQKLAQQVADWIGDQNHVAPQVMKADDASVVFNPIMAGFMQLLNLWIVDAFGRIKTVEVVNPRPVLAESLVTDSAAFADWITVQPRVVQPSRLLFRWQAADQADTETNSDPSTSPVCGWILPNHLDRSLQVYAANGTSLGSLQPSYSGTEAVNVRWLSSPGTKVALSDIENAELQNFVAGLLACRNSQEFIDFLAMIDESLWTIDPLGERKDISLSALIGRPLALVKASLKLELEGNPAWNQTWESLGKNDTAGFEKVEFPLRLGDTRQLHDGLIGYFVQDGEQTYRTCYAAYGSGKQDDADGYVQYQHSVPLSCDSKQPSTAITLLLDPRAGVHITSGILPTGYAQLPPAHIRKSLAALAATFYTGPVIGSSTEFGLPLPTTNEGSWSWNCVQPDGSWQENSDIGKAPGNAVFSPGWPHIFEGWLKLQSTKEKE</sequence>
<reference evidence="1" key="1">
    <citation type="submission" date="2024-05" db="EMBL/GenBank/DDBJ databases">
        <title>Isolation and characterization of Sporomusa carbonis sp. nov., a carboxydotrophic hydrogenogen in the genus of Sporomusa isolated from a charcoal burning pile.</title>
        <authorList>
            <person name="Boeer T."/>
            <person name="Rosenbaum F."/>
            <person name="Eysell L."/>
            <person name="Mueller V."/>
            <person name="Daniel R."/>
            <person name="Poehlein A."/>
        </authorList>
    </citation>
    <scope>NUCLEOTIDE SEQUENCE [LARGE SCALE GENOMIC DNA]</scope>
    <source>
        <strain evidence="1">DSM 10669</strain>
    </source>
</reference>
<dbReference type="RefSeq" id="WP_094603728.1">
    <property type="nucleotide sequence ID" value="NZ_CP155573.1"/>
</dbReference>
<keyword evidence="2" id="KW-1185">Reference proteome</keyword>
<organism evidence="1 2">
    <name type="scientific">Sporomusa silvacetica DSM 10669</name>
    <dbReference type="NCBI Taxonomy" id="1123289"/>
    <lineage>
        <taxon>Bacteria</taxon>
        <taxon>Bacillati</taxon>
        <taxon>Bacillota</taxon>
        <taxon>Negativicutes</taxon>
        <taxon>Selenomonadales</taxon>
        <taxon>Sporomusaceae</taxon>
        <taxon>Sporomusa</taxon>
    </lineage>
</organism>
<protein>
    <submittedName>
        <fullName evidence="1">Uncharacterized protein</fullName>
    </submittedName>
</protein>
<dbReference type="EMBL" id="CP155573">
    <property type="protein sequence ID" value="XFO67909.1"/>
    <property type="molecule type" value="Genomic_DNA"/>
</dbReference>
<dbReference type="Proteomes" id="UP000216752">
    <property type="component" value="Chromosome"/>
</dbReference>